<dbReference type="InterPro" id="IPR011990">
    <property type="entry name" value="TPR-like_helical_dom_sf"/>
</dbReference>
<keyword evidence="2" id="KW-1185">Reference proteome</keyword>
<dbReference type="AlphaFoldDB" id="A0A0C2JAX1"/>
<reference evidence="1 2" key="1">
    <citation type="journal article" date="2014" name="Genome Biol. Evol.">
        <title>The genome of the myxosporean Thelohanellus kitauei shows adaptations to nutrient acquisition within its fish host.</title>
        <authorList>
            <person name="Yang Y."/>
            <person name="Xiong J."/>
            <person name="Zhou Z."/>
            <person name="Huo F."/>
            <person name="Miao W."/>
            <person name="Ran C."/>
            <person name="Liu Y."/>
            <person name="Zhang J."/>
            <person name="Feng J."/>
            <person name="Wang M."/>
            <person name="Wang M."/>
            <person name="Wang L."/>
            <person name="Yao B."/>
        </authorList>
    </citation>
    <scope>NUCLEOTIDE SEQUENCE [LARGE SCALE GENOMIC DNA]</scope>
    <source>
        <strain evidence="1">Wuqing</strain>
    </source>
</reference>
<dbReference type="Proteomes" id="UP000031668">
    <property type="component" value="Unassembled WGS sequence"/>
</dbReference>
<gene>
    <name evidence="1" type="ORF">RF11_14481</name>
</gene>
<dbReference type="Gene3D" id="1.25.40.10">
    <property type="entry name" value="Tetratricopeptide repeat domain"/>
    <property type="match status" value="1"/>
</dbReference>
<sequence length="209" mass="24848">MKLNLFCAPCPQSDNSPLEKYYQLLEKAQNLQLHFGDEESIKAYLEVAKFAEANELEYRKIVLGYDEASQILYDIDESRAIECFQNSIDTYIKHGDINKAIQRCIQYGHSIKTETNETVKGDEFLAQAERLRAQHNIPHFCVITTFEKTEYYFEDYKTLKELIRKFNVEEERDGRLIITHRSFCADCIQPFYDLLEHFDELTKEYRRWL</sequence>
<dbReference type="EMBL" id="JWZT01000078">
    <property type="protein sequence ID" value="KII75009.1"/>
    <property type="molecule type" value="Genomic_DNA"/>
</dbReference>
<protein>
    <submittedName>
        <fullName evidence="1">Uncharacterized protein</fullName>
    </submittedName>
</protein>
<organism evidence="1 2">
    <name type="scientific">Thelohanellus kitauei</name>
    <name type="common">Myxosporean</name>
    <dbReference type="NCBI Taxonomy" id="669202"/>
    <lineage>
        <taxon>Eukaryota</taxon>
        <taxon>Metazoa</taxon>
        <taxon>Cnidaria</taxon>
        <taxon>Myxozoa</taxon>
        <taxon>Myxosporea</taxon>
        <taxon>Bivalvulida</taxon>
        <taxon>Platysporina</taxon>
        <taxon>Myxobolidae</taxon>
        <taxon>Thelohanellus</taxon>
    </lineage>
</organism>
<evidence type="ECO:0000313" key="2">
    <source>
        <dbReference type="Proteomes" id="UP000031668"/>
    </source>
</evidence>
<accession>A0A0C2JAX1</accession>
<proteinExistence type="predicted"/>
<name>A0A0C2JAX1_THEKT</name>
<evidence type="ECO:0000313" key="1">
    <source>
        <dbReference type="EMBL" id="KII75009.1"/>
    </source>
</evidence>
<comment type="caution">
    <text evidence="1">The sequence shown here is derived from an EMBL/GenBank/DDBJ whole genome shotgun (WGS) entry which is preliminary data.</text>
</comment>